<dbReference type="PANTHER" id="PTHR46558">
    <property type="entry name" value="TRACRIPTIONAL REGULATORY PROTEIN-RELATED-RELATED"/>
    <property type="match status" value="1"/>
</dbReference>
<evidence type="ECO:0000313" key="4">
    <source>
        <dbReference type="Proteomes" id="UP000192727"/>
    </source>
</evidence>
<dbReference type="GO" id="GO:0003677">
    <property type="term" value="F:DNA binding"/>
    <property type="evidence" value="ECO:0007669"/>
    <property type="project" value="UniProtKB-KW"/>
</dbReference>
<evidence type="ECO:0000259" key="2">
    <source>
        <dbReference type="PROSITE" id="PS50943"/>
    </source>
</evidence>
<dbReference type="Proteomes" id="UP000192727">
    <property type="component" value="Chromosome"/>
</dbReference>
<keyword evidence="1" id="KW-0238">DNA-binding</keyword>
<name>A0A1V0URH0_9BACL</name>
<reference evidence="3 4" key="1">
    <citation type="submission" date="2017-03" db="EMBL/GenBank/DDBJ databases">
        <title>Paenibacillus larvae genome sequencing.</title>
        <authorList>
            <person name="Dingman D.W."/>
        </authorList>
    </citation>
    <scope>NUCLEOTIDE SEQUENCE [LARGE SCALE GENOMIC DNA]</scope>
    <source>
        <strain evidence="3 4">SAG 10367</strain>
    </source>
</reference>
<feature type="domain" description="HTH cro/C1-type" evidence="2">
    <location>
        <begin position="6"/>
        <end position="60"/>
    </location>
</feature>
<dbReference type="InterPro" id="IPR010982">
    <property type="entry name" value="Lambda_DNA-bd_dom_sf"/>
</dbReference>
<dbReference type="EMBL" id="CP020557">
    <property type="protein sequence ID" value="ARF67630.1"/>
    <property type="molecule type" value="Genomic_DNA"/>
</dbReference>
<gene>
    <name evidence="3" type="ORF">B7C51_06970</name>
</gene>
<dbReference type="SUPFAM" id="SSF47413">
    <property type="entry name" value="lambda repressor-like DNA-binding domains"/>
    <property type="match status" value="1"/>
</dbReference>
<proteinExistence type="predicted"/>
<dbReference type="AlphaFoldDB" id="A0A1V0URH0"/>
<sequence>MKITRLKKVRQLKNKTQEEVAKQAKVTTRSYRYYESGDRVPDVITAQRIALALGTTVEKLFPYKA</sequence>
<dbReference type="Pfam" id="PF01381">
    <property type="entry name" value="HTH_3"/>
    <property type="match status" value="1"/>
</dbReference>
<dbReference type="Gene3D" id="1.10.260.40">
    <property type="entry name" value="lambda repressor-like DNA-binding domains"/>
    <property type="match status" value="1"/>
</dbReference>
<evidence type="ECO:0000256" key="1">
    <source>
        <dbReference type="ARBA" id="ARBA00023125"/>
    </source>
</evidence>
<dbReference type="PROSITE" id="PS50943">
    <property type="entry name" value="HTH_CROC1"/>
    <property type="match status" value="1"/>
</dbReference>
<dbReference type="RefSeq" id="WP_083039356.1">
    <property type="nucleotide sequence ID" value="NZ_CP020557.1"/>
</dbReference>
<dbReference type="PANTHER" id="PTHR46558:SF11">
    <property type="entry name" value="HTH-TYPE TRANSCRIPTIONAL REGULATOR XRE"/>
    <property type="match status" value="1"/>
</dbReference>
<dbReference type="InterPro" id="IPR001387">
    <property type="entry name" value="Cro/C1-type_HTH"/>
</dbReference>
<evidence type="ECO:0000313" key="3">
    <source>
        <dbReference type="EMBL" id="ARF67630.1"/>
    </source>
</evidence>
<protein>
    <recommendedName>
        <fullName evidence="2">HTH cro/C1-type domain-containing protein</fullName>
    </recommendedName>
</protein>
<dbReference type="CDD" id="cd00093">
    <property type="entry name" value="HTH_XRE"/>
    <property type="match status" value="1"/>
</dbReference>
<organism evidence="3 4">
    <name type="scientific">Paenibacillus larvae subsp. pulvifaciens</name>
    <dbReference type="NCBI Taxonomy" id="1477"/>
    <lineage>
        <taxon>Bacteria</taxon>
        <taxon>Bacillati</taxon>
        <taxon>Bacillota</taxon>
        <taxon>Bacilli</taxon>
        <taxon>Bacillales</taxon>
        <taxon>Paenibacillaceae</taxon>
        <taxon>Paenibacillus</taxon>
    </lineage>
</organism>
<dbReference type="SMART" id="SM00530">
    <property type="entry name" value="HTH_XRE"/>
    <property type="match status" value="1"/>
</dbReference>
<accession>A0A1V0URH0</accession>